<evidence type="ECO:0000259" key="5">
    <source>
        <dbReference type="Pfam" id="PF03088"/>
    </source>
</evidence>
<keyword evidence="4" id="KW-0325">Glycoprotein</keyword>
<dbReference type="PANTHER" id="PTHR10426">
    <property type="entry name" value="STRICTOSIDINE SYNTHASE-RELATED"/>
    <property type="match status" value="1"/>
</dbReference>
<evidence type="ECO:0000256" key="1">
    <source>
        <dbReference type="ARBA" id="ARBA00004116"/>
    </source>
</evidence>
<evidence type="ECO:0000313" key="7">
    <source>
        <dbReference type="Proteomes" id="UP001174677"/>
    </source>
</evidence>
<dbReference type="InterPro" id="IPR011042">
    <property type="entry name" value="6-blade_b-propeller_TolB-like"/>
</dbReference>
<evidence type="ECO:0000256" key="2">
    <source>
        <dbReference type="ARBA" id="ARBA00009191"/>
    </source>
</evidence>
<keyword evidence="7" id="KW-1185">Reference proteome</keyword>
<name>A0ABQ9N2A3_HEVBR</name>
<dbReference type="EMBL" id="JARPOI010000003">
    <property type="protein sequence ID" value="KAJ9184974.1"/>
    <property type="molecule type" value="Genomic_DNA"/>
</dbReference>
<evidence type="ECO:0000313" key="6">
    <source>
        <dbReference type="EMBL" id="KAJ9184974.1"/>
    </source>
</evidence>
<sequence length="380" mass="42354">MAITSNPIFFAATIVLLISAIIAINRTKFSNKPCYILSFSGDNIDKLNQQSELLHLGSSATGPESFAFGKHGQGPYASIADGRIIKWEEHRRQWIDFAVTSLHSRDGCEGSYNHYQMEPICGRPLGLCVDESSGDLYIADAYMGLLMVGPEGGLATTIATLAEGIPLRFTNGLDIDQSSGAVYFTDSSSVYQRRDYIYVILSGDKSGRLMRYDPEDRQVKVLVENLSFPNGVTLSKDGNFILLAETTTCKILRYWIKTCKIGTLEVFAQLPGFPDNIKRSPRGGYWVGLNSKREKVLEWILSHTWIGNALIKLPFDLMKAYSILGEYRRSGMAIRLSENGDILEVFEDKYGFKSISEGMEKDGKLWIGSINLPFAGRYNL</sequence>
<reference evidence="6" key="1">
    <citation type="journal article" date="2023" name="Plant Biotechnol. J.">
        <title>Chromosome-level wild Hevea brasiliensis genome provides new tools for genomic-assisted breeding and valuable loci to elevate rubber yield.</title>
        <authorList>
            <person name="Cheng H."/>
            <person name="Song X."/>
            <person name="Hu Y."/>
            <person name="Wu T."/>
            <person name="Yang Q."/>
            <person name="An Z."/>
            <person name="Feng S."/>
            <person name="Deng Z."/>
            <person name="Wu W."/>
            <person name="Zeng X."/>
            <person name="Tu M."/>
            <person name="Wang X."/>
            <person name="Huang H."/>
        </authorList>
    </citation>
    <scope>NUCLEOTIDE SEQUENCE</scope>
    <source>
        <strain evidence="6">MT/VB/25A 57/8</strain>
    </source>
</reference>
<feature type="domain" description="Strictosidine synthase conserved region" evidence="5">
    <location>
        <begin position="171"/>
        <end position="257"/>
    </location>
</feature>
<dbReference type="PANTHER" id="PTHR10426:SF79">
    <property type="entry name" value="PROTEIN STRICTOSIDINE SYNTHASE-LIKE 2"/>
    <property type="match status" value="1"/>
</dbReference>
<accession>A0ABQ9N2A3</accession>
<dbReference type="SUPFAM" id="SSF63829">
    <property type="entry name" value="Calcium-dependent phosphotriesterase"/>
    <property type="match status" value="1"/>
</dbReference>
<evidence type="ECO:0000256" key="3">
    <source>
        <dbReference type="ARBA" id="ARBA00022554"/>
    </source>
</evidence>
<gene>
    <name evidence="6" type="ORF">P3X46_004657</name>
</gene>
<dbReference type="Pfam" id="PF20067">
    <property type="entry name" value="SSL_N"/>
    <property type="match status" value="1"/>
</dbReference>
<comment type="subcellular location">
    <subcellularLocation>
        <location evidence="1">Vacuole</location>
    </subcellularLocation>
</comment>
<comment type="similarity">
    <text evidence="2">Belongs to the strictosidine synthase family.</text>
</comment>
<comment type="caution">
    <text evidence="6">The sequence shown here is derived from an EMBL/GenBank/DDBJ whole genome shotgun (WGS) entry which is preliminary data.</text>
</comment>
<proteinExistence type="inferred from homology"/>
<evidence type="ECO:0000256" key="4">
    <source>
        <dbReference type="ARBA" id="ARBA00023180"/>
    </source>
</evidence>
<protein>
    <recommendedName>
        <fullName evidence="5">Strictosidine synthase conserved region domain-containing protein</fullName>
    </recommendedName>
</protein>
<keyword evidence="3" id="KW-0926">Vacuole</keyword>
<organism evidence="6 7">
    <name type="scientific">Hevea brasiliensis</name>
    <name type="common">Para rubber tree</name>
    <name type="synonym">Siphonia brasiliensis</name>
    <dbReference type="NCBI Taxonomy" id="3981"/>
    <lineage>
        <taxon>Eukaryota</taxon>
        <taxon>Viridiplantae</taxon>
        <taxon>Streptophyta</taxon>
        <taxon>Embryophyta</taxon>
        <taxon>Tracheophyta</taxon>
        <taxon>Spermatophyta</taxon>
        <taxon>Magnoliopsida</taxon>
        <taxon>eudicotyledons</taxon>
        <taxon>Gunneridae</taxon>
        <taxon>Pentapetalae</taxon>
        <taxon>rosids</taxon>
        <taxon>fabids</taxon>
        <taxon>Malpighiales</taxon>
        <taxon>Euphorbiaceae</taxon>
        <taxon>Crotonoideae</taxon>
        <taxon>Micrandreae</taxon>
        <taxon>Hevea</taxon>
    </lineage>
</organism>
<dbReference type="InterPro" id="IPR018119">
    <property type="entry name" value="Strictosidine_synth_cons-reg"/>
</dbReference>
<dbReference type="Proteomes" id="UP001174677">
    <property type="component" value="Chromosome 3"/>
</dbReference>
<dbReference type="Pfam" id="PF03088">
    <property type="entry name" value="Str_synth"/>
    <property type="match status" value="1"/>
</dbReference>
<dbReference type="Gene3D" id="2.120.10.30">
    <property type="entry name" value="TolB, C-terminal domain"/>
    <property type="match status" value="1"/>
</dbReference>